<feature type="transmembrane region" description="Helical" evidence="1">
    <location>
        <begin position="89"/>
        <end position="109"/>
    </location>
</feature>
<name>A0A6J4J9Z0_9CHLR</name>
<feature type="transmembrane region" description="Helical" evidence="1">
    <location>
        <begin position="129"/>
        <end position="162"/>
    </location>
</feature>
<keyword evidence="1" id="KW-1133">Transmembrane helix</keyword>
<dbReference type="AlphaFoldDB" id="A0A6J4J9Z0"/>
<feature type="transmembrane region" description="Helical" evidence="1">
    <location>
        <begin position="182"/>
        <end position="203"/>
    </location>
</feature>
<reference evidence="2" key="1">
    <citation type="submission" date="2020-02" db="EMBL/GenBank/DDBJ databases">
        <authorList>
            <person name="Meier V. D."/>
        </authorList>
    </citation>
    <scope>NUCLEOTIDE SEQUENCE</scope>
    <source>
        <strain evidence="2">AVDCRST_MAG26</strain>
    </source>
</reference>
<dbReference type="EMBL" id="CADCTK010000675">
    <property type="protein sequence ID" value="CAA9273115.1"/>
    <property type="molecule type" value="Genomic_DNA"/>
</dbReference>
<evidence type="ECO:0000313" key="2">
    <source>
        <dbReference type="EMBL" id="CAA9273115.1"/>
    </source>
</evidence>
<keyword evidence="1" id="KW-0812">Transmembrane</keyword>
<proteinExistence type="predicted"/>
<accession>A0A6J4J9Z0</accession>
<evidence type="ECO:0000256" key="1">
    <source>
        <dbReference type="SAM" id="Phobius"/>
    </source>
</evidence>
<feature type="transmembrane region" description="Helical" evidence="1">
    <location>
        <begin position="60"/>
        <end position="77"/>
    </location>
</feature>
<sequence length="274" mass="29473">MIARYPQGVAPARPDRSGRQRLLAIGITAAVSLLGAAAFAYPFLLSAPLREAASPRASDAPVIFGLLMPLLLVLLLAELGTRRASAKMIAALGILTAINAVLRIPVGIGDSPSFFFLPILLGYVYGGRFGFLHGALSMFVSAVLTFGIGPWLPFQMFALGWLGMGAALLRPAGARLPAWGEIALLAAYGYAGGMAFGVLMNLYSWPVGLSGGGLGWQPGLGLAETARRYWLFYVTTSLTWDTLRGSFTAGFILLLGRPLLRELRRFQQRFDWHE</sequence>
<feature type="transmembrane region" description="Helical" evidence="1">
    <location>
        <begin position="21"/>
        <end position="40"/>
    </location>
</feature>
<protein>
    <submittedName>
        <fullName evidence="2">Substrate-specific component CbrT of predicted cobalamin ECF transporter</fullName>
    </submittedName>
</protein>
<dbReference type="InterPro" id="IPR017196">
    <property type="entry name" value="ECF_substrate-spec_UCP037395"/>
</dbReference>
<gene>
    <name evidence="2" type="ORF">AVDCRST_MAG26-2923</name>
</gene>
<dbReference type="PIRSF" id="PIRSF037395">
    <property type="entry name" value="UCP037395_ABCper"/>
    <property type="match status" value="1"/>
</dbReference>
<dbReference type="Gene3D" id="1.10.1760.20">
    <property type="match status" value="1"/>
</dbReference>
<keyword evidence="1" id="KW-0472">Membrane</keyword>
<organism evidence="2">
    <name type="scientific">uncultured Chloroflexia bacterium</name>
    <dbReference type="NCBI Taxonomy" id="1672391"/>
    <lineage>
        <taxon>Bacteria</taxon>
        <taxon>Bacillati</taxon>
        <taxon>Chloroflexota</taxon>
        <taxon>Chloroflexia</taxon>
        <taxon>environmental samples</taxon>
    </lineage>
</organism>